<feature type="compositionally biased region" description="Polar residues" evidence="1">
    <location>
        <begin position="1"/>
        <end position="10"/>
    </location>
</feature>
<reference evidence="2 3" key="1">
    <citation type="submission" date="2019-05" db="EMBL/GenBank/DDBJ databases">
        <title>Emergence of the Ug99 lineage of the wheat stem rust pathogen through somatic hybridization.</title>
        <authorList>
            <person name="Li F."/>
            <person name="Upadhyaya N.M."/>
            <person name="Sperschneider J."/>
            <person name="Matny O."/>
            <person name="Nguyen-Phuc H."/>
            <person name="Mago R."/>
            <person name="Raley C."/>
            <person name="Miller M.E."/>
            <person name="Silverstein K.A.T."/>
            <person name="Henningsen E."/>
            <person name="Hirsch C.D."/>
            <person name="Visser B."/>
            <person name="Pretorius Z.A."/>
            <person name="Steffenson B.J."/>
            <person name="Schwessinger B."/>
            <person name="Dodds P.N."/>
            <person name="Figueroa M."/>
        </authorList>
    </citation>
    <scope>NUCLEOTIDE SEQUENCE [LARGE SCALE GENOMIC DNA]</scope>
    <source>
        <strain evidence="2 3">Ug99</strain>
    </source>
</reference>
<name>A0A5B0NS10_PUCGR</name>
<evidence type="ECO:0000313" key="3">
    <source>
        <dbReference type="Proteomes" id="UP000325313"/>
    </source>
</evidence>
<feature type="region of interest" description="Disordered" evidence="1">
    <location>
        <begin position="1"/>
        <end position="162"/>
    </location>
</feature>
<feature type="compositionally biased region" description="Low complexity" evidence="1">
    <location>
        <begin position="97"/>
        <end position="130"/>
    </location>
</feature>
<feature type="compositionally biased region" description="Low complexity" evidence="1">
    <location>
        <begin position="18"/>
        <end position="33"/>
    </location>
</feature>
<dbReference type="EMBL" id="VDEP01000379">
    <property type="protein sequence ID" value="KAA1092025.1"/>
    <property type="molecule type" value="Genomic_DNA"/>
</dbReference>
<dbReference type="AlphaFoldDB" id="A0A5B0NS10"/>
<sequence>MAPLESSTSPLELITMHPPGSSYSRSSLSPAAPSRDDHPTSQNRSDRPSPSFLPPSSSQSRGSSHLATAFQSAFSTASIEPPAAPSRDDHPTSQNRSDWPSPSFLPPSSSQSRGSSHLATAFQSAFSTASIEPPAAPSRDDHPISQNRSHRPSPSFLPPSPE</sequence>
<feature type="compositionally biased region" description="Low complexity" evidence="1">
    <location>
        <begin position="48"/>
        <end position="78"/>
    </location>
</feature>
<dbReference type="Proteomes" id="UP000325313">
    <property type="component" value="Unassembled WGS sequence"/>
</dbReference>
<comment type="caution">
    <text evidence="2">The sequence shown here is derived from an EMBL/GenBank/DDBJ whole genome shotgun (WGS) entry which is preliminary data.</text>
</comment>
<proteinExistence type="predicted"/>
<feature type="compositionally biased region" description="Basic and acidic residues" evidence="1">
    <location>
        <begin position="34"/>
        <end position="47"/>
    </location>
</feature>
<gene>
    <name evidence="2" type="ORF">PGTUg99_017760</name>
</gene>
<accession>A0A5B0NS10</accession>
<protein>
    <submittedName>
        <fullName evidence="2">Uncharacterized protein</fullName>
    </submittedName>
</protein>
<evidence type="ECO:0000256" key="1">
    <source>
        <dbReference type="SAM" id="MobiDB-lite"/>
    </source>
</evidence>
<organism evidence="2 3">
    <name type="scientific">Puccinia graminis f. sp. tritici</name>
    <dbReference type="NCBI Taxonomy" id="56615"/>
    <lineage>
        <taxon>Eukaryota</taxon>
        <taxon>Fungi</taxon>
        <taxon>Dikarya</taxon>
        <taxon>Basidiomycota</taxon>
        <taxon>Pucciniomycotina</taxon>
        <taxon>Pucciniomycetes</taxon>
        <taxon>Pucciniales</taxon>
        <taxon>Pucciniaceae</taxon>
        <taxon>Puccinia</taxon>
    </lineage>
</organism>
<evidence type="ECO:0000313" key="2">
    <source>
        <dbReference type="EMBL" id="KAA1092025.1"/>
    </source>
</evidence>